<keyword evidence="6" id="KW-0406">Ion transport</keyword>
<keyword evidence="6" id="KW-1003">Cell membrane</keyword>
<dbReference type="Proteomes" id="UP000887565">
    <property type="component" value="Unplaced"/>
</dbReference>
<dbReference type="PANTHER" id="PTHR10736">
    <property type="entry name" value="BESTROPHIN"/>
    <property type="match status" value="1"/>
</dbReference>
<evidence type="ECO:0000256" key="6">
    <source>
        <dbReference type="RuleBase" id="RU363126"/>
    </source>
</evidence>
<evidence type="ECO:0000256" key="5">
    <source>
        <dbReference type="ARBA" id="ARBA00034769"/>
    </source>
</evidence>
<accession>A0A915ISC2</accession>
<protein>
    <recommendedName>
        <fullName evidence="6">Bestrophin homolog</fullName>
    </recommendedName>
</protein>
<sequence>MTVTYTGSFMRVLFRWKGSLWKGVVKQFVVWLTCYYAIRLFLHYGINDKQGLHSMIKMFDGFTNRIPLQFLLGFYVVQTVTRWWAQVQAMPWPDDLMSNINAMFYENDDETKQKRRTIGRYIILSFILAWRRVSTAVQAKFPTLECLMECGLLQAEERDILVKAPHSDSEWDYPLNWIYEVVRKKLGNQFSFVKELNTIRGNFRTLFNYNNICVPLVYTQTATVAVYGYFTLCLIEFDLAFPFLTALQFIFSVGWLNVAEDLFKPFGNDDDDIEIVNYLERHTRFIKSALEAPDNLPLDSMSRESQEVNIDALFGVEETVNLKKTALRRRFMKKKDTLNSIGLTQNPVAA</sequence>
<dbReference type="GO" id="GO:0034707">
    <property type="term" value="C:chloride channel complex"/>
    <property type="evidence" value="ECO:0007669"/>
    <property type="project" value="UniProtKB-KW"/>
</dbReference>
<keyword evidence="2 6" id="KW-0812">Transmembrane</keyword>
<comment type="subcellular location">
    <subcellularLocation>
        <location evidence="6">Cell membrane</location>
        <topology evidence="6">Multi-pass membrane protein</topology>
    </subcellularLocation>
    <subcellularLocation>
        <location evidence="1">Membrane</location>
    </subcellularLocation>
</comment>
<feature type="transmembrane region" description="Helical" evidence="6">
    <location>
        <begin position="28"/>
        <end position="46"/>
    </location>
</feature>
<evidence type="ECO:0000256" key="3">
    <source>
        <dbReference type="ARBA" id="ARBA00022989"/>
    </source>
</evidence>
<evidence type="ECO:0000313" key="7">
    <source>
        <dbReference type="Proteomes" id="UP000887565"/>
    </source>
</evidence>
<keyword evidence="6" id="KW-0813">Transport</keyword>
<dbReference type="WBParaSite" id="nRc.2.0.1.t16716-RA">
    <property type="protein sequence ID" value="nRc.2.0.1.t16716-RA"/>
    <property type="gene ID" value="nRc.2.0.1.g16716"/>
</dbReference>
<comment type="similarity">
    <text evidence="5 6">Belongs to the anion channel-forming bestrophin (TC 1.A.46) family. Calcium-sensitive chloride channel subfamily.</text>
</comment>
<dbReference type="OMA" id="ITHWING"/>
<keyword evidence="3 6" id="KW-1133">Transmembrane helix</keyword>
<dbReference type="GO" id="GO:0005254">
    <property type="term" value="F:chloride channel activity"/>
    <property type="evidence" value="ECO:0007669"/>
    <property type="project" value="UniProtKB-KW"/>
</dbReference>
<keyword evidence="7" id="KW-1185">Reference proteome</keyword>
<keyword evidence="6" id="KW-0407">Ion channel</keyword>
<evidence type="ECO:0000256" key="4">
    <source>
        <dbReference type="ARBA" id="ARBA00023136"/>
    </source>
</evidence>
<evidence type="ECO:0000256" key="2">
    <source>
        <dbReference type="ARBA" id="ARBA00022692"/>
    </source>
</evidence>
<comment type="function">
    <text evidence="6">Forms chloride channels.</text>
</comment>
<reference evidence="8" key="1">
    <citation type="submission" date="2022-11" db="UniProtKB">
        <authorList>
            <consortium name="WormBaseParasite"/>
        </authorList>
    </citation>
    <scope>IDENTIFICATION</scope>
</reference>
<dbReference type="GO" id="GO:0005886">
    <property type="term" value="C:plasma membrane"/>
    <property type="evidence" value="ECO:0007669"/>
    <property type="project" value="UniProtKB-SubCell"/>
</dbReference>
<dbReference type="Pfam" id="PF01062">
    <property type="entry name" value="Bestrophin"/>
    <property type="match status" value="1"/>
</dbReference>
<keyword evidence="4 6" id="KW-0472">Membrane</keyword>
<proteinExistence type="inferred from homology"/>
<keyword evidence="6" id="KW-0869">Chloride channel</keyword>
<comment type="caution">
    <text evidence="6">Lacks conserved residue(s) required for the propagation of feature annotation.</text>
</comment>
<dbReference type="InterPro" id="IPR021134">
    <property type="entry name" value="Bestrophin-like"/>
</dbReference>
<dbReference type="PANTHER" id="PTHR10736:SF28">
    <property type="entry name" value="BESTROPHIN HOMOLOG 13"/>
    <property type="match status" value="1"/>
</dbReference>
<dbReference type="InterPro" id="IPR000615">
    <property type="entry name" value="Bestrophin"/>
</dbReference>
<dbReference type="AlphaFoldDB" id="A0A915ISC2"/>
<evidence type="ECO:0000313" key="8">
    <source>
        <dbReference type="WBParaSite" id="nRc.2.0.1.t16716-RA"/>
    </source>
</evidence>
<organism evidence="7 8">
    <name type="scientific">Romanomermis culicivorax</name>
    <name type="common">Nematode worm</name>
    <dbReference type="NCBI Taxonomy" id="13658"/>
    <lineage>
        <taxon>Eukaryota</taxon>
        <taxon>Metazoa</taxon>
        <taxon>Ecdysozoa</taxon>
        <taxon>Nematoda</taxon>
        <taxon>Enoplea</taxon>
        <taxon>Dorylaimia</taxon>
        <taxon>Mermithida</taxon>
        <taxon>Mermithoidea</taxon>
        <taxon>Mermithidae</taxon>
        <taxon>Romanomermis</taxon>
    </lineage>
</organism>
<keyword evidence="6" id="KW-0868">Chloride</keyword>
<name>A0A915ISC2_ROMCU</name>
<evidence type="ECO:0000256" key="1">
    <source>
        <dbReference type="ARBA" id="ARBA00004370"/>
    </source>
</evidence>